<accession>A0A1Y2ABT0</accession>
<dbReference type="GO" id="GO:0012505">
    <property type="term" value="C:endomembrane system"/>
    <property type="evidence" value="ECO:0007669"/>
    <property type="project" value="UniProtKB-SubCell"/>
</dbReference>
<sequence length="255" mass="30493">MSFETFFASDKFNLFQTIIPYVGSKNGLFIYRVLVMIVLIFGYYCSIYTTAVNHNPERDWMWFSYFTNQNYVAITIYFLFSMVSYFRDVKGTLKGKISISFLHTIVHIFYNILFPLAFIVTTVFWSLIFPFLDRSYFTFNHWAANIIQHFFQFVFLGIDWFFITIPTNYHHFIPMFVVGVAYLIFAQIYHLIYDIWIYGFLDPSFTKYWYLLYIGLVIVWTILGFVFAGIQNFKNRNRKFISGNDNNENNDIELA</sequence>
<name>A0A1Y2ABT0_9FUNG</name>
<evidence type="ECO:0000256" key="2">
    <source>
        <dbReference type="ARBA" id="ARBA00022692"/>
    </source>
</evidence>
<evidence type="ECO:0000256" key="4">
    <source>
        <dbReference type="ARBA" id="ARBA00023136"/>
    </source>
</evidence>
<dbReference type="PANTHER" id="PTHR12242">
    <property type="entry name" value="OS02G0130600 PROTEIN-RELATED"/>
    <property type="match status" value="1"/>
</dbReference>
<protein>
    <recommendedName>
        <fullName evidence="8">FAR-17a/AIG1-like protein</fullName>
    </recommendedName>
</protein>
<dbReference type="AlphaFoldDB" id="A0A1Y2ABT0"/>
<gene>
    <name evidence="6" type="ORF">LY90DRAFT_634631</name>
</gene>
<keyword evidence="3 5" id="KW-1133">Transmembrane helix</keyword>
<feature type="transmembrane region" description="Helical" evidence="5">
    <location>
        <begin position="29"/>
        <end position="51"/>
    </location>
</feature>
<dbReference type="Proteomes" id="UP000193920">
    <property type="component" value="Unassembled WGS sequence"/>
</dbReference>
<evidence type="ECO:0000256" key="3">
    <source>
        <dbReference type="ARBA" id="ARBA00022989"/>
    </source>
</evidence>
<feature type="transmembrane region" description="Helical" evidence="5">
    <location>
        <begin position="108"/>
        <end position="130"/>
    </location>
</feature>
<evidence type="ECO:0000256" key="1">
    <source>
        <dbReference type="ARBA" id="ARBA00004127"/>
    </source>
</evidence>
<evidence type="ECO:0000313" key="7">
    <source>
        <dbReference type="Proteomes" id="UP000193920"/>
    </source>
</evidence>
<keyword evidence="2 5" id="KW-0812">Transmembrane</keyword>
<feature type="transmembrane region" description="Helical" evidence="5">
    <location>
        <begin position="71"/>
        <end position="87"/>
    </location>
</feature>
<dbReference type="Pfam" id="PF04750">
    <property type="entry name" value="Far-17a_AIG1"/>
    <property type="match status" value="1"/>
</dbReference>
<dbReference type="GO" id="GO:0016020">
    <property type="term" value="C:membrane"/>
    <property type="evidence" value="ECO:0007669"/>
    <property type="project" value="InterPro"/>
</dbReference>
<dbReference type="InterPro" id="IPR006838">
    <property type="entry name" value="ADTRP_AIG1"/>
</dbReference>
<evidence type="ECO:0000256" key="5">
    <source>
        <dbReference type="SAM" id="Phobius"/>
    </source>
</evidence>
<feature type="transmembrane region" description="Helical" evidence="5">
    <location>
        <begin position="208"/>
        <end position="230"/>
    </location>
</feature>
<feature type="transmembrane region" description="Helical" evidence="5">
    <location>
        <begin position="175"/>
        <end position="196"/>
    </location>
</feature>
<dbReference type="EMBL" id="MCOG01000309">
    <property type="protein sequence ID" value="ORY19944.1"/>
    <property type="molecule type" value="Genomic_DNA"/>
</dbReference>
<keyword evidence="4 5" id="KW-0472">Membrane</keyword>
<organism evidence="6 7">
    <name type="scientific">Neocallimastix californiae</name>
    <dbReference type="NCBI Taxonomy" id="1754190"/>
    <lineage>
        <taxon>Eukaryota</taxon>
        <taxon>Fungi</taxon>
        <taxon>Fungi incertae sedis</taxon>
        <taxon>Chytridiomycota</taxon>
        <taxon>Chytridiomycota incertae sedis</taxon>
        <taxon>Neocallimastigomycetes</taxon>
        <taxon>Neocallimastigales</taxon>
        <taxon>Neocallimastigaceae</taxon>
        <taxon>Neocallimastix</taxon>
    </lineage>
</organism>
<evidence type="ECO:0008006" key="8">
    <source>
        <dbReference type="Google" id="ProtNLM"/>
    </source>
</evidence>
<keyword evidence="7" id="KW-1185">Reference proteome</keyword>
<reference evidence="6 7" key="1">
    <citation type="submission" date="2016-08" db="EMBL/GenBank/DDBJ databases">
        <title>A Parts List for Fungal Cellulosomes Revealed by Comparative Genomics.</title>
        <authorList>
            <consortium name="DOE Joint Genome Institute"/>
            <person name="Haitjema C.H."/>
            <person name="Gilmore S.P."/>
            <person name="Henske J.K."/>
            <person name="Solomon K.V."/>
            <person name="De Groot R."/>
            <person name="Kuo A."/>
            <person name="Mondo S.J."/>
            <person name="Salamov A.A."/>
            <person name="Labutti K."/>
            <person name="Zhao Z."/>
            <person name="Chiniquy J."/>
            <person name="Barry K."/>
            <person name="Brewer H.M."/>
            <person name="Purvine S.O."/>
            <person name="Wright A.T."/>
            <person name="Boxma B."/>
            <person name="Van Alen T."/>
            <person name="Hackstein J.H."/>
            <person name="Baker S.E."/>
            <person name="Grigoriev I.V."/>
            <person name="O'Malley M.A."/>
        </authorList>
    </citation>
    <scope>NUCLEOTIDE SEQUENCE [LARGE SCALE GENOMIC DNA]</scope>
    <source>
        <strain evidence="6 7">G1</strain>
    </source>
</reference>
<comment type="subcellular location">
    <subcellularLocation>
        <location evidence="1">Endomembrane system</location>
        <topology evidence="1">Multi-pass membrane protein</topology>
    </subcellularLocation>
</comment>
<comment type="caution">
    <text evidence="6">The sequence shown here is derived from an EMBL/GenBank/DDBJ whole genome shotgun (WGS) entry which is preliminary data.</text>
</comment>
<dbReference type="OrthoDB" id="419711at2759"/>
<evidence type="ECO:0000313" key="6">
    <source>
        <dbReference type="EMBL" id="ORY19944.1"/>
    </source>
</evidence>
<proteinExistence type="predicted"/>
<feature type="transmembrane region" description="Helical" evidence="5">
    <location>
        <begin position="142"/>
        <end position="163"/>
    </location>
</feature>